<dbReference type="PANTHER" id="PTHR24148">
    <property type="entry name" value="ANKYRIN REPEAT DOMAIN-CONTAINING PROTEIN 39 HOMOLOG-RELATED"/>
    <property type="match status" value="1"/>
</dbReference>
<dbReference type="OrthoDB" id="5386682at2759"/>
<gene>
    <name evidence="2" type="ORF">K458DRAFT_238046</name>
</gene>
<accession>A0A6G1IPF1</accession>
<protein>
    <recommendedName>
        <fullName evidence="1">Heterokaryon incompatibility domain-containing protein</fullName>
    </recommendedName>
</protein>
<dbReference type="InterPro" id="IPR052895">
    <property type="entry name" value="HetReg/Transcr_Mod"/>
</dbReference>
<feature type="non-terminal residue" evidence="2">
    <location>
        <position position="1"/>
    </location>
</feature>
<evidence type="ECO:0000313" key="2">
    <source>
        <dbReference type="EMBL" id="KAF2680025.1"/>
    </source>
</evidence>
<dbReference type="Proteomes" id="UP000799291">
    <property type="component" value="Unassembled WGS sequence"/>
</dbReference>
<sequence length="91" mass="10348">YDALSYARGYLSGQPFPFVCNSSVLHIHKNLHDALPYLARRKLKLPIWIDAVGINQADEADKMLQIPNMGSIYRGAKRVWVWLGLHVAETQ</sequence>
<feature type="non-terminal residue" evidence="2">
    <location>
        <position position="91"/>
    </location>
</feature>
<keyword evidence="3" id="KW-1185">Reference proteome</keyword>
<reference evidence="2" key="1">
    <citation type="journal article" date="2020" name="Stud. Mycol.">
        <title>101 Dothideomycetes genomes: a test case for predicting lifestyles and emergence of pathogens.</title>
        <authorList>
            <person name="Haridas S."/>
            <person name="Albert R."/>
            <person name="Binder M."/>
            <person name="Bloem J."/>
            <person name="Labutti K."/>
            <person name="Salamov A."/>
            <person name="Andreopoulos B."/>
            <person name="Baker S."/>
            <person name="Barry K."/>
            <person name="Bills G."/>
            <person name="Bluhm B."/>
            <person name="Cannon C."/>
            <person name="Castanera R."/>
            <person name="Culley D."/>
            <person name="Daum C."/>
            <person name="Ezra D."/>
            <person name="Gonzalez J."/>
            <person name="Henrissat B."/>
            <person name="Kuo A."/>
            <person name="Liang C."/>
            <person name="Lipzen A."/>
            <person name="Lutzoni F."/>
            <person name="Magnuson J."/>
            <person name="Mondo S."/>
            <person name="Nolan M."/>
            <person name="Ohm R."/>
            <person name="Pangilinan J."/>
            <person name="Park H.-J."/>
            <person name="Ramirez L."/>
            <person name="Alfaro M."/>
            <person name="Sun H."/>
            <person name="Tritt A."/>
            <person name="Yoshinaga Y."/>
            <person name="Zwiers L.-H."/>
            <person name="Turgeon B."/>
            <person name="Goodwin S."/>
            <person name="Spatafora J."/>
            <person name="Crous P."/>
            <person name="Grigoriev I."/>
        </authorList>
    </citation>
    <scope>NUCLEOTIDE SEQUENCE</scope>
    <source>
        <strain evidence="2">CBS 122367</strain>
    </source>
</reference>
<dbReference type="AlphaFoldDB" id="A0A6G1IPF1"/>
<dbReference type="Pfam" id="PF06985">
    <property type="entry name" value="HET"/>
    <property type="match status" value="1"/>
</dbReference>
<name>A0A6G1IPF1_9PLEO</name>
<feature type="domain" description="Heterokaryon incompatibility" evidence="1">
    <location>
        <begin position="1"/>
        <end position="88"/>
    </location>
</feature>
<dbReference type="PANTHER" id="PTHR24148:SF64">
    <property type="entry name" value="HETEROKARYON INCOMPATIBILITY DOMAIN-CONTAINING PROTEIN"/>
    <property type="match status" value="1"/>
</dbReference>
<dbReference type="EMBL" id="MU005599">
    <property type="protein sequence ID" value="KAF2680025.1"/>
    <property type="molecule type" value="Genomic_DNA"/>
</dbReference>
<dbReference type="InterPro" id="IPR010730">
    <property type="entry name" value="HET"/>
</dbReference>
<proteinExistence type="predicted"/>
<evidence type="ECO:0000313" key="3">
    <source>
        <dbReference type="Proteomes" id="UP000799291"/>
    </source>
</evidence>
<evidence type="ECO:0000259" key="1">
    <source>
        <dbReference type="Pfam" id="PF06985"/>
    </source>
</evidence>
<organism evidence="2 3">
    <name type="scientific">Lentithecium fluviatile CBS 122367</name>
    <dbReference type="NCBI Taxonomy" id="1168545"/>
    <lineage>
        <taxon>Eukaryota</taxon>
        <taxon>Fungi</taxon>
        <taxon>Dikarya</taxon>
        <taxon>Ascomycota</taxon>
        <taxon>Pezizomycotina</taxon>
        <taxon>Dothideomycetes</taxon>
        <taxon>Pleosporomycetidae</taxon>
        <taxon>Pleosporales</taxon>
        <taxon>Massarineae</taxon>
        <taxon>Lentitheciaceae</taxon>
        <taxon>Lentithecium</taxon>
    </lineage>
</organism>